<keyword evidence="2 7" id="KW-0001">2Fe-2S</keyword>
<dbReference type="PIRSF" id="PIRSF000216">
    <property type="entry name" value="NADH_DH_24kDa"/>
    <property type="match status" value="1"/>
</dbReference>
<dbReference type="InterPro" id="IPR036249">
    <property type="entry name" value="Thioredoxin-like_sf"/>
</dbReference>
<dbReference type="InterPro" id="IPR002023">
    <property type="entry name" value="NuoE-like"/>
</dbReference>
<accession>A0A0S7C0N3</accession>
<name>A0A0S7C0N3_9BACT</name>
<evidence type="ECO:0000256" key="6">
    <source>
        <dbReference type="ARBA" id="ARBA00034078"/>
    </source>
</evidence>
<protein>
    <submittedName>
        <fullName evidence="8">NADH:ubiquinone oxidoreductase 24 kD subunit</fullName>
    </submittedName>
</protein>
<keyword evidence="3 7" id="KW-0479">Metal-binding</keyword>
<dbReference type="FunFam" id="3.40.30.10:FF:000015">
    <property type="entry name" value="NADH-quinone oxidoreductase subunit E"/>
    <property type="match status" value="1"/>
</dbReference>
<evidence type="ECO:0000256" key="1">
    <source>
        <dbReference type="ARBA" id="ARBA00010643"/>
    </source>
</evidence>
<evidence type="ECO:0000256" key="4">
    <source>
        <dbReference type="ARBA" id="ARBA00023004"/>
    </source>
</evidence>
<feature type="binding site" evidence="7">
    <location>
        <position position="123"/>
    </location>
    <ligand>
        <name>[2Fe-2S] cluster</name>
        <dbReference type="ChEBI" id="CHEBI:190135"/>
    </ligand>
</feature>
<comment type="cofactor">
    <cofactor evidence="6">
        <name>[2Fe-2S] cluster</name>
        <dbReference type="ChEBI" id="CHEBI:190135"/>
    </cofactor>
</comment>
<evidence type="ECO:0000256" key="2">
    <source>
        <dbReference type="ARBA" id="ARBA00022714"/>
    </source>
</evidence>
<feature type="binding site" evidence="7">
    <location>
        <position position="83"/>
    </location>
    <ligand>
        <name>[2Fe-2S] cluster</name>
        <dbReference type="ChEBI" id="CHEBI:190135"/>
    </ligand>
</feature>
<dbReference type="OrthoDB" id="9807941at2"/>
<dbReference type="InterPro" id="IPR028431">
    <property type="entry name" value="NADP_DH_HndA-like"/>
</dbReference>
<gene>
    <name evidence="8" type="ORF">TBC1_11825</name>
</gene>
<dbReference type="Gene3D" id="3.40.30.10">
    <property type="entry name" value="Glutaredoxin"/>
    <property type="match status" value="1"/>
</dbReference>
<evidence type="ECO:0000256" key="3">
    <source>
        <dbReference type="ARBA" id="ARBA00022723"/>
    </source>
</evidence>
<keyword evidence="5 7" id="KW-0411">Iron-sulfur</keyword>
<proteinExistence type="inferred from homology"/>
<dbReference type="Proteomes" id="UP000053091">
    <property type="component" value="Unassembled WGS sequence"/>
</dbReference>
<keyword evidence="8" id="KW-0830">Ubiquinone</keyword>
<keyword evidence="4 7" id="KW-0408">Iron</keyword>
<dbReference type="SUPFAM" id="SSF52833">
    <property type="entry name" value="Thioredoxin-like"/>
    <property type="match status" value="1"/>
</dbReference>
<dbReference type="InterPro" id="IPR041921">
    <property type="entry name" value="NuoE_N"/>
</dbReference>
<dbReference type="Pfam" id="PF01257">
    <property type="entry name" value="2Fe-2S_thioredx"/>
    <property type="match status" value="1"/>
</dbReference>
<dbReference type="PANTHER" id="PTHR43342:SF1">
    <property type="entry name" value="BIFURCATING [FEFE] HYDROGENASE GAMMA SUBUNIT"/>
    <property type="match status" value="1"/>
</dbReference>
<evidence type="ECO:0000313" key="8">
    <source>
        <dbReference type="EMBL" id="GAP42688.1"/>
    </source>
</evidence>
<dbReference type="EMBL" id="DF968182">
    <property type="protein sequence ID" value="GAP42688.1"/>
    <property type="molecule type" value="Genomic_DNA"/>
</dbReference>
<dbReference type="PANTHER" id="PTHR43342">
    <property type="entry name" value="NADH-QUINONE OXIDOREDUCTASE, E SUBUNIT"/>
    <property type="match status" value="1"/>
</dbReference>
<comment type="cofactor">
    <cofactor evidence="7">
        <name>[2Fe-2S] cluster</name>
        <dbReference type="ChEBI" id="CHEBI:190135"/>
    </cofactor>
    <text evidence="7">Binds 1 [2Fe-2S] cluster.</text>
</comment>
<dbReference type="RefSeq" id="WP_062038878.1">
    <property type="nucleotide sequence ID" value="NZ_DF968182.1"/>
</dbReference>
<dbReference type="CDD" id="cd03064">
    <property type="entry name" value="TRX_Fd_NuoE"/>
    <property type="match status" value="1"/>
</dbReference>
<dbReference type="InterPro" id="IPR042128">
    <property type="entry name" value="NuoE_dom"/>
</dbReference>
<organism evidence="8">
    <name type="scientific">Lentimicrobium saccharophilum</name>
    <dbReference type="NCBI Taxonomy" id="1678841"/>
    <lineage>
        <taxon>Bacteria</taxon>
        <taxon>Pseudomonadati</taxon>
        <taxon>Bacteroidota</taxon>
        <taxon>Bacteroidia</taxon>
        <taxon>Bacteroidales</taxon>
        <taxon>Lentimicrobiaceae</taxon>
        <taxon>Lentimicrobium</taxon>
    </lineage>
</organism>
<reference evidence="8" key="1">
    <citation type="journal article" date="2015" name="Genome Announc.">
        <title>Draft Genome Sequence of Bacteroidales Strain TBC1, a Novel Isolate from a Methanogenic Wastewater Treatment System.</title>
        <authorList>
            <person name="Tourlousse D.M."/>
            <person name="Matsuura N."/>
            <person name="Sun L."/>
            <person name="Toyonaga M."/>
            <person name="Kuroda K."/>
            <person name="Ohashi A."/>
            <person name="Cruz R."/>
            <person name="Yamaguchi T."/>
            <person name="Sekiguchi Y."/>
        </authorList>
    </citation>
    <scope>NUCLEOTIDE SEQUENCE [LARGE SCALE GENOMIC DNA]</scope>
    <source>
        <strain evidence="8">TBC1</strain>
    </source>
</reference>
<feature type="binding site" evidence="7">
    <location>
        <position position="78"/>
    </location>
    <ligand>
        <name>[2Fe-2S] cluster</name>
        <dbReference type="ChEBI" id="CHEBI:190135"/>
    </ligand>
</feature>
<dbReference type="GO" id="GO:0046872">
    <property type="term" value="F:metal ion binding"/>
    <property type="evidence" value="ECO:0007669"/>
    <property type="project" value="UniProtKB-KW"/>
</dbReference>
<feature type="binding site" evidence="7">
    <location>
        <position position="119"/>
    </location>
    <ligand>
        <name>[2Fe-2S] cluster</name>
        <dbReference type="ChEBI" id="CHEBI:190135"/>
    </ligand>
</feature>
<sequence>MLTTEALVKELVEKNGRTRNSLMPVLQGIVQQEHFLSEEALLCVARELDLAAADVYGTASFYTFLDTVPRGKNIIRVCKTITCHMKGKDEIINTLSNALKIKVGETTHDKKFTLLTANCLGWCHKGPVMLINDEVYPELTPQKALEIVEEYAKSTH</sequence>
<dbReference type="STRING" id="1678841.TBC1_11825"/>
<dbReference type="Gene3D" id="1.10.10.1590">
    <property type="entry name" value="NADH-quinone oxidoreductase subunit E"/>
    <property type="match status" value="1"/>
</dbReference>
<evidence type="ECO:0000256" key="5">
    <source>
        <dbReference type="ARBA" id="ARBA00023014"/>
    </source>
</evidence>
<keyword evidence="9" id="KW-1185">Reference proteome</keyword>
<dbReference type="PROSITE" id="PS01099">
    <property type="entry name" value="COMPLEX1_24K"/>
    <property type="match status" value="1"/>
</dbReference>
<dbReference type="AlphaFoldDB" id="A0A0S7C0N3"/>
<dbReference type="GO" id="GO:0016491">
    <property type="term" value="F:oxidoreductase activity"/>
    <property type="evidence" value="ECO:0007669"/>
    <property type="project" value="InterPro"/>
</dbReference>
<evidence type="ECO:0000256" key="7">
    <source>
        <dbReference type="PIRSR" id="PIRSR000216-1"/>
    </source>
</evidence>
<evidence type="ECO:0000313" key="9">
    <source>
        <dbReference type="Proteomes" id="UP000053091"/>
    </source>
</evidence>
<dbReference type="GO" id="GO:0051537">
    <property type="term" value="F:2 iron, 2 sulfur cluster binding"/>
    <property type="evidence" value="ECO:0007669"/>
    <property type="project" value="UniProtKB-KW"/>
</dbReference>
<comment type="similarity">
    <text evidence="1">Belongs to the complex I 24 kDa subunit family.</text>
</comment>